<evidence type="ECO:0000256" key="4">
    <source>
        <dbReference type="ARBA" id="ARBA00022795"/>
    </source>
</evidence>
<evidence type="ECO:0000256" key="3">
    <source>
        <dbReference type="ARBA" id="ARBA00022491"/>
    </source>
</evidence>
<evidence type="ECO:0000259" key="10">
    <source>
        <dbReference type="Pfam" id="PF04316"/>
    </source>
</evidence>
<dbReference type="EMBL" id="JAADJU010000007">
    <property type="protein sequence ID" value="NMP28034.1"/>
    <property type="molecule type" value="Genomic_DNA"/>
</dbReference>
<evidence type="ECO:0000256" key="8">
    <source>
        <dbReference type="ARBA" id="ARBA00030117"/>
    </source>
</evidence>
<keyword evidence="4" id="KW-1005">Bacterial flagellum biogenesis</keyword>
<keyword evidence="3" id="KW-0678">Repressor</keyword>
<dbReference type="Pfam" id="PF04316">
    <property type="entry name" value="FlgM"/>
    <property type="match status" value="1"/>
</dbReference>
<dbReference type="InterPro" id="IPR035890">
    <property type="entry name" value="Anti-sigma-28_factor_FlgM_sf"/>
</dbReference>
<dbReference type="InterPro" id="IPR007412">
    <property type="entry name" value="FlgM"/>
</dbReference>
<reference evidence="11 12" key="2">
    <citation type="submission" date="2020-06" db="EMBL/GenBank/DDBJ databases">
        <title>Polyphasic characterization of a Rahnella strain isolated from tree sap.</title>
        <authorList>
            <person name="Kim I.S."/>
        </authorList>
    </citation>
    <scope>NUCLEOTIDE SEQUENCE [LARGE SCALE GENOMIC DNA]</scope>
    <source>
        <strain evidence="11 12">SAP-1</strain>
    </source>
</reference>
<evidence type="ECO:0000256" key="7">
    <source>
        <dbReference type="ARBA" id="ARBA00024739"/>
    </source>
</evidence>
<name>A0A848MPK8_9GAMM</name>
<dbReference type="NCBIfam" id="TIGR03824">
    <property type="entry name" value="FlgM_jcvi"/>
    <property type="match status" value="1"/>
</dbReference>
<dbReference type="SUPFAM" id="SSF101498">
    <property type="entry name" value="Anti-sigma factor FlgM"/>
    <property type="match status" value="1"/>
</dbReference>
<keyword evidence="6" id="KW-0804">Transcription</keyword>
<dbReference type="GO" id="GO:0044781">
    <property type="term" value="P:bacterial-type flagellum organization"/>
    <property type="evidence" value="ECO:0007669"/>
    <property type="project" value="UniProtKB-KW"/>
</dbReference>
<sequence>MSIDRTQALSGVTSIQQRDTSEPAVQSARKETAVSTTPASGTAVTLSNAQATLTQSSTGDINTQRVGDIKQAIRDGKLTMDSGKIADALIADTQDYLKGF</sequence>
<keyword evidence="12" id="KW-1185">Reference proteome</keyword>
<reference evidence="11 12" key="1">
    <citation type="submission" date="2020-01" db="EMBL/GenBank/DDBJ databases">
        <authorList>
            <person name="Lee S.D."/>
        </authorList>
    </citation>
    <scope>NUCLEOTIDE SEQUENCE [LARGE SCALE GENOMIC DNA]</scope>
    <source>
        <strain evidence="11 12">SAP-1</strain>
    </source>
</reference>
<comment type="similarity">
    <text evidence="1">Belongs to the FlgM family.</text>
</comment>
<gene>
    <name evidence="11" type="primary">flgM</name>
    <name evidence="11" type="ORF">GW590_14325</name>
</gene>
<dbReference type="RefSeq" id="WP_169403734.1">
    <property type="nucleotide sequence ID" value="NZ_JAADJU010000007.1"/>
</dbReference>
<comment type="caution">
    <text evidence="11">The sequence shown here is derived from an EMBL/GenBank/DDBJ whole genome shotgun (WGS) entry which is preliminary data.</text>
</comment>
<evidence type="ECO:0000256" key="6">
    <source>
        <dbReference type="ARBA" id="ARBA00023163"/>
    </source>
</evidence>
<evidence type="ECO:0000256" key="5">
    <source>
        <dbReference type="ARBA" id="ARBA00023015"/>
    </source>
</evidence>
<feature type="domain" description="Anti-sigma-28 factor FlgM C-terminal" evidence="10">
    <location>
        <begin position="40"/>
        <end position="90"/>
    </location>
</feature>
<dbReference type="GO" id="GO:0045892">
    <property type="term" value="P:negative regulation of DNA-templated transcription"/>
    <property type="evidence" value="ECO:0007669"/>
    <property type="project" value="InterPro"/>
</dbReference>
<keyword evidence="5" id="KW-0805">Transcription regulation</keyword>
<evidence type="ECO:0000256" key="2">
    <source>
        <dbReference type="ARBA" id="ARBA00017823"/>
    </source>
</evidence>
<evidence type="ECO:0000313" key="11">
    <source>
        <dbReference type="EMBL" id="NMP28034.1"/>
    </source>
</evidence>
<proteinExistence type="inferred from homology"/>
<evidence type="ECO:0000313" key="12">
    <source>
        <dbReference type="Proteomes" id="UP000585363"/>
    </source>
</evidence>
<dbReference type="Proteomes" id="UP000585363">
    <property type="component" value="Unassembled WGS sequence"/>
</dbReference>
<feature type="region of interest" description="Disordered" evidence="9">
    <location>
        <begin position="1"/>
        <end position="43"/>
    </location>
</feature>
<feature type="compositionally biased region" description="Polar residues" evidence="9">
    <location>
        <begin position="1"/>
        <end position="18"/>
    </location>
</feature>
<dbReference type="AlphaFoldDB" id="A0A848MPK8"/>
<accession>A0A848MPK8</accession>
<evidence type="ECO:0000256" key="1">
    <source>
        <dbReference type="ARBA" id="ARBA00005322"/>
    </source>
</evidence>
<feature type="compositionally biased region" description="Polar residues" evidence="9">
    <location>
        <begin position="33"/>
        <end position="43"/>
    </location>
</feature>
<evidence type="ECO:0000256" key="9">
    <source>
        <dbReference type="SAM" id="MobiDB-lite"/>
    </source>
</evidence>
<protein>
    <recommendedName>
        <fullName evidence="2">Negative regulator of flagellin synthesis</fullName>
    </recommendedName>
    <alternativeName>
        <fullName evidence="8">Anti-sigma-28 factor</fullName>
    </alternativeName>
</protein>
<dbReference type="InterPro" id="IPR031316">
    <property type="entry name" value="FlgM_C"/>
</dbReference>
<comment type="function">
    <text evidence="7">Responsible for the coupling of flagellin expression to flagellar assembly by preventing expression of the flagellin genes when a component of the middle class of proteins is defective. It negatively regulates flagellar genes by inhibiting the activity of FliA by directly binding to FliA.</text>
</comment>
<organism evidence="11 12">
    <name type="scientific">Rouxiella aceris</name>
    <dbReference type="NCBI Taxonomy" id="2703884"/>
    <lineage>
        <taxon>Bacteria</taxon>
        <taxon>Pseudomonadati</taxon>
        <taxon>Pseudomonadota</taxon>
        <taxon>Gammaproteobacteria</taxon>
        <taxon>Enterobacterales</taxon>
        <taxon>Yersiniaceae</taxon>
        <taxon>Rouxiella</taxon>
    </lineage>
</organism>